<feature type="domain" description="FAD/NAD(P)-binding" evidence="5">
    <location>
        <begin position="5"/>
        <end position="285"/>
    </location>
</feature>
<keyword evidence="4" id="KW-0560">Oxidoreductase</keyword>
<evidence type="ECO:0000313" key="7">
    <source>
        <dbReference type="Proteomes" id="UP000283644"/>
    </source>
</evidence>
<dbReference type="GO" id="GO:0005737">
    <property type="term" value="C:cytoplasm"/>
    <property type="evidence" value="ECO:0007669"/>
    <property type="project" value="TreeGrafter"/>
</dbReference>
<dbReference type="InterPro" id="IPR023753">
    <property type="entry name" value="FAD/NAD-binding_dom"/>
</dbReference>
<keyword evidence="7" id="KW-1185">Reference proteome</keyword>
<evidence type="ECO:0000259" key="5">
    <source>
        <dbReference type="Pfam" id="PF07992"/>
    </source>
</evidence>
<dbReference type="OrthoDB" id="3762539at2"/>
<dbReference type="InterPro" id="IPR036188">
    <property type="entry name" value="FAD/NAD-bd_sf"/>
</dbReference>
<keyword evidence="3" id="KW-0274">FAD</keyword>
<evidence type="ECO:0000256" key="2">
    <source>
        <dbReference type="ARBA" id="ARBA00022630"/>
    </source>
</evidence>
<dbReference type="EMBL" id="QXGH01000009">
    <property type="protein sequence ID" value="RHW28890.1"/>
    <property type="molecule type" value="Genomic_DNA"/>
</dbReference>
<dbReference type="PANTHER" id="PTHR43735">
    <property type="entry name" value="APOPTOSIS-INDUCING FACTOR 1"/>
    <property type="match status" value="1"/>
</dbReference>
<dbReference type="PANTHER" id="PTHR43735:SF3">
    <property type="entry name" value="FERROPTOSIS SUPPRESSOR PROTEIN 1"/>
    <property type="match status" value="1"/>
</dbReference>
<evidence type="ECO:0000313" key="6">
    <source>
        <dbReference type="EMBL" id="RHW28890.1"/>
    </source>
</evidence>
<reference evidence="6 7" key="1">
    <citation type="submission" date="2018-09" db="EMBL/GenBank/DDBJ databases">
        <title>Genome sequencing of Nocardioides immobilis CCTCC AB 2017083 for comparison to Nocardioides silvaticus.</title>
        <authorList>
            <person name="Li C."/>
            <person name="Wang G."/>
        </authorList>
    </citation>
    <scope>NUCLEOTIDE SEQUENCE [LARGE SCALE GENOMIC DNA]</scope>
    <source>
        <strain evidence="6 7">CCTCC AB 2017083</strain>
    </source>
</reference>
<comment type="similarity">
    <text evidence="1">Belongs to the FAD-dependent oxidoreductase family.</text>
</comment>
<name>A0A417Y813_9ACTN</name>
<dbReference type="RefSeq" id="WP_118922567.1">
    <property type="nucleotide sequence ID" value="NZ_QXGH01000009.1"/>
</dbReference>
<dbReference type="GO" id="GO:0004174">
    <property type="term" value="F:electron-transferring-flavoprotein dehydrogenase activity"/>
    <property type="evidence" value="ECO:0007669"/>
    <property type="project" value="TreeGrafter"/>
</dbReference>
<dbReference type="SUPFAM" id="SSF51905">
    <property type="entry name" value="FAD/NAD(P)-binding domain"/>
    <property type="match status" value="2"/>
</dbReference>
<sequence>MTRPRVLVAGLGDSGLLTAIHLARHADVVGISTKPGLVSGQELGLRLTRPETWSRDYWHPFDRYRRLDGVRTVHGTLTGLDADAAAVAVTLPDGSLRTEPYDVLVLATGVTNGFWRRPHLQTADEVAADLQHTHQRLADAATIVVVGGGAAAVSSALNLAVRWPEKRVDLCFPGERALPRHHPRVWSHVHSRLTDAGVRLHPGHRAQVPDGFACDRITDGPVCWSTGQQPMQADAVLWAVGQVRPNTAWLPAEVLDDDGFVRVRPTLESPARPGIFAIGDVAATDPLRSSARNRADRLLAHNIRAHLAGGRLRSFRAPRSRWGSVIGPQADGLQVFAPSGLPFRFPAWSVRHLLQPWIVRRGIYKGVRPAEPGFTEPSSTTR</sequence>
<protein>
    <submittedName>
        <fullName evidence="6">Pyridine nucleotide-disulfide oxidoreductase</fullName>
    </submittedName>
</protein>
<dbReference type="Gene3D" id="3.50.50.100">
    <property type="match status" value="1"/>
</dbReference>
<organism evidence="6 7">
    <name type="scientific">Nocardioides immobilis</name>
    <dbReference type="NCBI Taxonomy" id="2049295"/>
    <lineage>
        <taxon>Bacteria</taxon>
        <taxon>Bacillati</taxon>
        <taxon>Actinomycetota</taxon>
        <taxon>Actinomycetes</taxon>
        <taxon>Propionibacteriales</taxon>
        <taxon>Nocardioidaceae</taxon>
        <taxon>Nocardioides</taxon>
    </lineage>
</organism>
<evidence type="ECO:0000256" key="1">
    <source>
        <dbReference type="ARBA" id="ARBA00006442"/>
    </source>
</evidence>
<dbReference type="AlphaFoldDB" id="A0A417Y813"/>
<dbReference type="GO" id="GO:0050660">
    <property type="term" value="F:flavin adenine dinucleotide binding"/>
    <property type="evidence" value="ECO:0007669"/>
    <property type="project" value="TreeGrafter"/>
</dbReference>
<evidence type="ECO:0000256" key="3">
    <source>
        <dbReference type="ARBA" id="ARBA00022827"/>
    </source>
</evidence>
<comment type="caution">
    <text evidence="6">The sequence shown here is derived from an EMBL/GenBank/DDBJ whole genome shotgun (WGS) entry which is preliminary data.</text>
</comment>
<accession>A0A417Y813</accession>
<gene>
    <name evidence="6" type="ORF">D0Z08_03345</name>
</gene>
<keyword evidence="2" id="KW-0285">Flavoprotein</keyword>
<dbReference type="PRINTS" id="PR00469">
    <property type="entry name" value="PNDRDTASEII"/>
</dbReference>
<dbReference type="PRINTS" id="PR00368">
    <property type="entry name" value="FADPNR"/>
</dbReference>
<proteinExistence type="inferred from homology"/>
<dbReference type="Proteomes" id="UP000283644">
    <property type="component" value="Unassembled WGS sequence"/>
</dbReference>
<evidence type="ECO:0000256" key="4">
    <source>
        <dbReference type="ARBA" id="ARBA00023002"/>
    </source>
</evidence>
<dbReference type="Pfam" id="PF07992">
    <property type="entry name" value="Pyr_redox_2"/>
    <property type="match status" value="1"/>
</dbReference>